<feature type="compositionally biased region" description="Low complexity" evidence="3">
    <location>
        <begin position="506"/>
        <end position="518"/>
    </location>
</feature>
<dbReference type="Proteomes" id="UP000829354">
    <property type="component" value="Chromosome III"/>
</dbReference>
<organism evidence="5 6">
    <name type="scientific">Caenorhabditis briggsae</name>
    <dbReference type="NCBI Taxonomy" id="6238"/>
    <lineage>
        <taxon>Eukaryota</taxon>
        <taxon>Metazoa</taxon>
        <taxon>Ecdysozoa</taxon>
        <taxon>Nematoda</taxon>
        <taxon>Chromadorea</taxon>
        <taxon>Rhabditida</taxon>
        <taxon>Rhabditina</taxon>
        <taxon>Rhabditomorpha</taxon>
        <taxon>Rhabditoidea</taxon>
        <taxon>Rhabditidae</taxon>
        <taxon>Peloderinae</taxon>
        <taxon>Caenorhabditis</taxon>
    </lineage>
</organism>
<protein>
    <recommendedName>
        <fullName evidence="4">PCI domain-containing protein</fullName>
    </recommendedName>
</protein>
<dbReference type="Gene3D" id="1.25.40.990">
    <property type="match status" value="1"/>
</dbReference>
<dbReference type="Pfam" id="PF03399">
    <property type="entry name" value="SAC3_GANP"/>
    <property type="match status" value="1"/>
</dbReference>
<evidence type="ECO:0000313" key="6">
    <source>
        <dbReference type="Proteomes" id="UP000829354"/>
    </source>
</evidence>
<reference evidence="5 6" key="1">
    <citation type="submission" date="2022-04" db="EMBL/GenBank/DDBJ databases">
        <title>Chromosome-level reference genomes for two strains of Caenorhabditis briggsae: an improved platform for comparative genomics.</title>
        <authorList>
            <person name="Stevens L."/>
            <person name="Andersen E."/>
        </authorList>
    </citation>
    <scope>NUCLEOTIDE SEQUENCE [LARGE SCALE GENOMIC DNA]</scope>
    <source>
        <strain evidence="5">VX34</strain>
        <tissue evidence="5">Whole-organism</tissue>
    </source>
</reference>
<dbReference type="FunFam" id="1.25.40.990:FF:000017">
    <property type="entry name" value="SAC3/GANP/Nin1/mts3/eIF-3 p25 family-domain-containing protein"/>
    <property type="match status" value="1"/>
</dbReference>
<feature type="domain" description="PCI" evidence="4">
    <location>
        <begin position="646"/>
        <end position="806"/>
    </location>
</feature>
<feature type="region of interest" description="Disordered" evidence="3">
    <location>
        <begin position="325"/>
        <end position="356"/>
    </location>
</feature>
<feature type="compositionally biased region" description="Gly residues" evidence="3">
    <location>
        <begin position="325"/>
        <end position="343"/>
    </location>
</feature>
<dbReference type="PANTHER" id="PTHR12436">
    <property type="entry name" value="80 KDA MCM3-ASSOCIATED PROTEIN"/>
    <property type="match status" value="1"/>
</dbReference>
<keyword evidence="2" id="KW-1015">Disulfide bond</keyword>
<dbReference type="PANTHER" id="PTHR12436:SF4">
    <property type="entry name" value="LEUKOCYTE RECEPTOR CLUSTER MEMBER 8"/>
    <property type="match status" value="1"/>
</dbReference>
<dbReference type="InterPro" id="IPR000717">
    <property type="entry name" value="PCI_dom"/>
</dbReference>
<dbReference type="Pfam" id="PF08583">
    <property type="entry name" value="Cmc1"/>
    <property type="match status" value="1"/>
</dbReference>
<feature type="compositionally biased region" description="Basic and acidic residues" evidence="3">
    <location>
        <begin position="461"/>
        <end position="480"/>
    </location>
</feature>
<evidence type="ECO:0000256" key="1">
    <source>
        <dbReference type="ARBA" id="ARBA00007347"/>
    </source>
</evidence>
<feature type="region of interest" description="Disordered" evidence="3">
    <location>
        <begin position="421"/>
        <end position="539"/>
    </location>
</feature>
<evidence type="ECO:0000313" key="5">
    <source>
        <dbReference type="EMBL" id="UMM22184.1"/>
    </source>
</evidence>
<proteinExistence type="inferred from homology"/>
<feature type="compositionally biased region" description="Basic and acidic residues" evidence="3">
    <location>
        <begin position="519"/>
        <end position="536"/>
    </location>
</feature>
<evidence type="ECO:0000256" key="3">
    <source>
        <dbReference type="SAM" id="MobiDB-lite"/>
    </source>
</evidence>
<comment type="similarity">
    <text evidence="1">Belongs to the CMC family.</text>
</comment>
<name>A0AAE9JB14_CAEBR</name>
<accession>A0AAE9JB14</accession>
<evidence type="ECO:0000259" key="4">
    <source>
        <dbReference type="PROSITE" id="PS50250"/>
    </source>
</evidence>
<dbReference type="EMBL" id="CP092622">
    <property type="protein sequence ID" value="UMM22184.1"/>
    <property type="molecule type" value="Genomic_DNA"/>
</dbReference>
<dbReference type="InterPro" id="IPR005062">
    <property type="entry name" value="SAC3/GANP/THP3_conserved"/>
</dbReference>
<dbReference type="AlphaFoldDB" id="A0AAE9JB14"/>
<dbReference type="PROSITE" id="PS50250">
    <property type="entry name" value="PCI"/>
    <property type="match status" value="1"/>
</dbReference>
<dbReference type="InterPro" id="IPR013892">
    <property type="entry name" value="Cyt_c_biogenesis_Cmc1-like"/>
</dbReference>
<gene>
    <name evidence="5" type="ORF">L5515_003528</name>
</gene>
<evidence type="ECO:0000256" key="2">
    <source>
        <dbReference type="ARBA" id="ARBA00023157"/>
    </source>
</evidence>
<sequence>MAENKVNITDNLETLKEGEVVTDEKTGKKYRVKKNIMPHYSAGGPHGLGDPEDRTLRKIEADVIIPNRMNTQIERVECNESYMGLITCFRTDGAVSGLNTCKPALELFNRCKYDKFHDPAFRTKITDEYIAERSAARASGMTSQQRNYFLFCVHSLSDMGDKVMSIPIPTPTPAASEAWIKAQAALEKVQSGMPKKSNGMNGNNNTGQNSWMNNSFPYPSGNPVIAAYGQFAGGWHPSTWNTQYASPPPPPPQAAAAAQAVYNQTSYNYQQASQQHQTWNNGYGKGRGGANNWNQQQKQPFQPFALNRKNNSSAIPHISNTFVPQGGGGAGLQPLMGGAGKGRGAPMQQAAGPKQTPPAAQRYMERAFEAANTEQDRKKTEEYLQKRMYPLLNAGNAHMINWDAEPLPHEKNFELPTAWTPANKLPHQANGFNRKKSPQRRRSDEMSNGSSGGGQTKRARRDSDGASSDSDHNDPLEKMHFSTSSNQKKSKAQIKAEKKAAKKAGKAQQQKQKQTPQKWKVDDTEAKREDRARRFAESLSNAAKPSVSAQPYYFRRGQVVKGTCQNIEKSFFRLTAAPNPSEVRPLNILHLSLENVRNKYRANAEYSYLTSQLRSIRQDLTVQRIRNEFTVEVYEINARISLENADREEFNKCQSQLKLLYADIENCKNHAEFVAYRLLYYVAMDNQIDINSLLRELTPELQEDACVEFALSVRKAVTMNNYIKFFRLFKNAPRMCPFIMDLFVDRERKKAINVIVKSFKPTITYKQIAEFLSMKEERLVDWLIEELKWTDVEVGGTFDPKTSRNL</sequence>
<dbReference type="InterPro" id="IPR045107">
    <property type="entry name" value="SAC3/GANP/THP3"/>
</dbReference>
<keyword evidence="6" id="KW-1185">Reference proteome</keyword>